<evidence type="ECO:0000313" key="4">
    <source>
        <dbReference type="EMBL" id="KAK0321416.1"/>
    </source>
</evidence>
<dbReference type="GO" id="GO:0003723">
    <property type="term" value="F:RNA binding"/>
    <property type="evidence" value="ECO:0007669"/>
    <property type="project" value="UniProtKB-UniRule"/>
</dbReference>
<reference evidence="4" key="1">
    <citation type="submission" date="2021-12" db="EMBL/GenBank/DDBJ databases">
        <title>Black yeast isolated from Biological Soil Crust.</title>
        <authorList>
            <person name="Kurbessoian T."/>
        </authorList>
    </citation>
    <scope>NUCLEOTIDE SEQUENCE</scope>
    <source>
        <strain evidence="4">CCFEE 5208</strain>
    </source>
</reference>
<dbReference type="InterPro" id="IPR022124">
    <property type="entry name" value="DUF3659"/>
</dbReference>
<dbReference type="NCBIfam" id="TIGR01642">
    <property type="entry name" value="U2AF_lg"/>
    <property type="match status" value="1"/>
</dbReference>
<feature type="compositionally biased region" description="Basic and acidic residues" evidence="2">
    <location>
        <begin position="1887"/>
        <end position="1914"/>
    </location>
</feature>
<feature type="region of interest" description="Disordered" evidence="2">
    <location>
        <begin position="1"/>
        <end position="528"/>
    </location>
</feature>
<feature type="domain" description="RRM" evidence="3">
    <location>
        <begin position="2133"/>
        <end position="2228"/>
    </location>
</feature>
<proteinExistence type="predicted"/>
<dbReference type="InterPro" id="IPR035979">
    <property type="entry name" value="RBD_domain_sf"/>
</dbReference>
<dbReference type="FunFam" id="3.30.70.330:FF:000097">
    <property type="entry name" value="U2 snRNP auxiliary factor large subunit"/>
    <property type="match status" value="1"/>
</dbReference>
<evidence type="ECO:0000259" key="3">
    <source>
        <dbReference type="PROSITE" id="PS50102"/>
    </source>
</evidence>
<keyword evidence="1" id="KW-0694">RNA-binding</keyword>
<dbReference type="InterPro" id="IPR012677">
    <property type="entry name" value="Nucleotide-bd_a/b_plait_sf"/>
</dbReference>
<feature type="compositionally biased region" description="Acidic residues" evidence="2">
    <location>
        <begin position="290"/>
        <end position="299"/>
    </location>
</feature>
<feature type="compositionally biased region" description="Basic residues" evidence="2">
    <location>
        <begin position="1915"/>
        <end position="1927"/>
    </location>
</feature>
<feature type="region of interest" description="Disordered" evidence="2">
    <location>
        <begin position="1860"/>
        <end position="2056"/>
    </location>
</feature>
<feature type="region of interest" description="Disordered" evidence="2">
    <location>
        <begin position="994"/>
        <end position="1027"/>
    </location>
</feature>
<dbReference type="SUPFAM" id="SSF54928">
    <property type="entry name" value="RNA-binding domain, RBD"/>
    <property type="match status" value="2"/>
</dbReference>
<evidence type="ECO:0000256" key="2">
    <source>
        <dbReference type="SAM" id="MobiDB-lite"/>
    </source>
</evidence>
<feature type="domain" description="RRM" evidence="3">
    <location>
        <begin position="2362"/>
        <end position="2453"/>
    </location>
</feature>
<organism evidence="4 5">
    <name type="scientific">Friedmanniomyces endolithicus</name>
    <dbReference type="NCBI Taxonomy" id="329885"/>
    <lineage>
        <taxon>Eukaryota</taxon>
        <taxon>Fungi</taxon>
        <taxon>Dikarya</taxon>
        <taxon>Ascomycota</taxon>
        <taxon>Pezizomycotina</taxon>
        <taxon>Dothideomycetes</taxon>
        <taxon>Dothideomycetidae</taxon>
        <taxon>Mycosphaerellales</taxon>
        <taxon>Teratosphaeriaceae</taxon>
        <taxon>Friedmanniomyces</taxon>
    </lineage>
</organism>
<name>A0AAN6J9I5_9PEZI</name>
<dbReference type="Pfam" id="PF00076">
    <property type="entry name" value="RRM_1"/>
    <property type="match status" value="1"/>
</dbReference>
<dbReference type="SMART" id="SM00361">
    <property type="entry name" value="RRM_1"/>
    <property type="match status" value="1"/>
</dbReference>
<evidence type="ECO:0000313" key="5">
    <source>
        <dbReference type="Proteomes" id="UP001168146"/>
    </source>
</evidence>
<dbReference type="CDD" id="cd12231">
    <property type="entry name" value="RRM2_U2AF65"/>
    <property type="match status" value="1"/>
</dbReference>
<gene>
    <name evidence="4" type="ORF">LTR82_007384</name>
</gene>
<feature type="compositionally biased region" description="Acidic residues" evidence="2">
    <location>
        <begin position="215"/>
        <end position="235"/>
    </location>
</feature>
<feature type="compositionally biased region" description="Basic and acidic residues" evidence="2">
    <location>
        <begin position="1942"/>
        <end position="2036"/>
    </location>
</feature>
<dbReference type="InterPro" id="IPR054256">
    <property type="entry name" value="DUF6987"/>
</dbReference>
<dbReference type="EMBL" id="JASUXU010000020">
    <property type="protein sequence ID" value="KAK0321416.1"/>
    <property type="molecule type" value="Genomic_DNA"/>
</dbReference>
<dbReference type="Proteomes" id="UP001168146">
    <property type="component" value="Unassembled WGS sequence"/>
</dbReference>
<dbReference type="Pfam" id="PF22485">
    <property type="entry name" value="DUF6987"/>
    <property type="match status" value="1"/>
</dbReference>
<dbReference type="InterPro" id="IPR000504">
    <property type="entry name" value="RRM_dom"/>
</dbReference>
<dbReference type="PANTHER" id="PTHR39461:SF1">
    <property type="entry name" value="LEA DOMAIN PROTEIN (AFU_ORTHOLOGUE AFUA_8G04920)"/>
    <property type="match status" value="1"/>
</dbReference>
<feature type="compositionally biased region" description="Acidic residues" evidence="2">
    <location>
        <begin position="189"/>
        <end position="203"/>
    </location>
</feature>
<comment type="caution">
    <text evidence="4">The sequence shown here is derived from an EMBL/GenBank/DDBJ whole genome shotgun (WGS) entry which is preliminary data.</text>
</comment>
<dbReference type="SMART" id="SM00360">
    <property type="entry name" value="RRM"/>
    <property type="match status" value="3"/>
</dbReference>
<feature type="compositionally biased region" description="Acidic residues" evidence="2">
    <location>
        <begin position="628"/>
        <end position="641"/>
    </location>
</feature>
<feature type="compositionally biased region" description="Acidic residues" evidence="2">
    <location>
        <begin position="352"/>
        <end position="376"/>
    </location>
</feature>
<accession>A0AAN6J9I5</accession>
<dbReference type="CDD" id="cd12232">
    <property type="entry name" value="RRM3_U2AF65"/>
    <property type="match status" value="1"/>
</dbReference>
<feature type="compositionally biased region" description="Acidic residues" evidence="2">
    <location>
        <begin position="1006"/>
        <end position="1023"/>
    </location>
</feature>
<feature type="compositionally biased region" description="Basic and acidic residues" evidence="2">
    <location>
        <begin position="448"/>
        <end position="489"/>
    </location>
</feature>
<dbReference type="PANTHER" id="PTHR39461">
    <property type="entry name" value="LEA DOMAIN PROTEIN (AFU_ORTHOLOGUE AFUA_8G04920)"/>
    <property type="match status" value="1"/>
</dbReference>
<feature type="compositionally biased region" description="Basic and acidic residues" evidence="2">
    <location>
        <begin position="497"/>
        <end position="512"/>
    </location>
</feature>
<dbReference type="InterPro" id="IPR006529">
    <property type="entry name" value="U2AF_lg"/>
</dbReference>
<feature type="compositionally biased region" description="Basic and acidic residues" evidence="2">
    <location>
        <begin position="262"/>
        <end position="289"/>
    </location>
</feature>
<dbReference type="InterPro" id="IPR003954">
    <property type="entry name" value="RRM_euk-type"/>
</dbReference>
<feature type="region of interest" description="Disordered" evidence="2">
    <location>
        <begin position="722"/>
        <end position="754"/>
    </location>
</feature>
<dbReference type="Pfam" id="PF12396">
    <property type="entry name" value="DUF3659"/>
    <property type="match status" value="14"/>
</dbReference>
<sequence>MTSNSNSYAYYSFPPTPSRSSPVSRRSSKKPSIQSPTSPDATMAPSPAAGKQASNAPKTPTKLDRKPGATPKKLQSASRNASGNAPSTPKAASSKKPDTDSPSLPPRPDATDKAQDTADSTQDQAQDSKDQVEDAAEPAQTEMKDSDDEGPMNKVSTDKPEEDLKDAAPEPVQDDEDAVGGATEHAQETAEEAGDEADNIPDDTTEKAGEMGESAAEDTTDDQEPAQEGEGEGEGEGLLKGAKGLADKAGDLAGRTEGATDAAKDATKDAKDSKDVKGAKEDVEDKAEGAEETAEEGTEEGQKVAGENTDEAGDAAEDAEEEAGEPVEGAEKAAEGATEEEGEPETAKGAEDEAEEESGEPVEGAEEAAEGVTEEEGAPKAAEGAVDDAEETKEGADDEVDGGEGVEGEEGVEGAKKDAEGEVDETAEHPKEGAEGELEEGAEGVEGVAKEHEEGEEGAKPKEGEEGVEGAEPKEGEEGVEGAELKEGEEAVEGAEAEPKEGEEGVEGAEKEGEGEEEEGAAGMEMPEGLPIDLSVMKGLEVNEDGQVYDAEGNAVGKLAEGDAEDLAGYPIGDDGEILDDDGDLVGRVELLPEEIKKQLQAAKEEGVEMPEGADEYLEHLDDAEKGEGEDEDEEEEEEEGPALPELSILEGLKCQVDGLIYDDDGNTVGMVTEGDPEELQNAVLNDKGEFIDGEGNVVGRAKIHEDAAALVEEGVYAAAEKPEGAEELADGEEAEGEAGEEGAEEGAEEGMEEPLEGIEDQLPGIEALEGHEINEAGEVVDDQGDVLAHITDEDLKQKIEDGEIDPATLKIDEEGNVVDEEGNVLATPELAEGAAEKLAGGQFLDLRILDGKRVNKKGKILNEDGEELGELRDGELSDCAGKTCNDKGEVLDKKGKVIGHVNVIPGEAAEAATKELVEELGEVEEAEEEAPQEVPAPDLPDLSILDGLKVNKKGQILDEDGEVIGELVDGELSECAGKKVNDQGEILDKEGNVVGHVRTTPPPGTEEEEQVNGEEEQEEEGEQLPPLSVLEGLTVNKAGKLIDSNGTVVGELIEGDAKKISKLGLQSDAEGQFWDNKGHVIGRAQTVAVEDPDEESPFAGLEGLHVVDDGFVEDDQGNKVGIITEGDPKKLIGRTVDEDGDIIDKKGSVVGHAERYEPEVEEEVAPEEVDLSFLQGKTLNKAGFVIGDEGVPVARLVEGNPKDLAGKQLDGQGQIWNDQGQVIGRVELIPQEERGAKPEGPFAGLEGLRVIEGGKVADEDGNVVGEITEGNAKRLIGLAVDEDGDIVDKYGNVKGHAEPLPEEEEEAPVDNSVLSGKVLNKQGYVVDENGMPFGRLVEGDAKELAGRVCDENGDLHNDQGKVVGHCEVIPEGERGYRGEGPFAGLEGLRVVNEGFVEDEAGNVVGQLVEGNPKRLVGMAVDEDGDIIDKYGNVKGHAEPYEAPDEEVEVVDLSALAGTTINKNGNAVDGNGKIIGKVAEGDVQSMIGNKVDGQGQIWDSAGNVVGRCELSYGDTKEEGPFAGFEGLQIQKDGTVTTAAGDIVGRVIEGDIKKLMGHTVDEDGDIVDRNGNSLGKAERWEPEEKERIANAMSGMRVNREGEVRDQNGDLVGRLTMGDLGHCVGQEIDDAGNVVDIDGNKIGEVTLLENIADDYEGPTEEELAEAAKREEEREIAEKMSAICTQTLERVQPVCKQIKDYMEKADRTPREELDEDELVDNVKPLIEEAGRHLQECNGSLRGLDPDGHIAAQAKGRAGTKEATPEEVRLSENLKELTTTVVTTVDDAKKKLNDMPQAKKKLNPLWGLMTQPLVQILAAVGLLLAGVLGLVGQLLNGLGLGGLTNGLLGGLGINKLMESFGLGGGKDKKKKGGKSALASVPLVGDTGRLAPSREPHSGRDDRRRDRDGDGGGGGDRRDTRRRSRSPGHRGGGRREYPEVDTYSSGRDYRERDRGEREDRYGGGRGERRDRGDRGDWDRGEQRRNARRDDDGGGDDRRRDRRGGRDLMDDRRRPREEQGGREKPEDRGRDRDDMRQLERQARQKSGSPPAKKEREPTPDLTDVVSVLERKRRLTQWDIKPPGYENVTAEQAKLSGMFPLPGAPRAQPMDPSKLQAFMNQPGNQAAKTALKPSTARQSKRLFVFNLPASATDNSVNDFFNLQLNGLNVTKGQDPCISAQVSQDRSFALLEFKTAEDATNGMALDGIIMEPEAMDTSNGTSNGSAQGLKIQRPKDYIVPAITDETESETGVLSNIVPDTQNKISITHIPVYLAEEQVQELLVSFGELKSFVLVTDTASGQNRGIAFCEYIDAAGATDIAVESLNGMELGDSMLKVQRASIGIQQVGGEMSVNVMSLMAGTTSKDMEAGRVLCLMNMITPEELMDAEEADEILTDVKEECAKYGALLDVKMPRPNSGSRSGNGIGKIYIKYERAESAQKALAALAGRKFADRTVVATFYGEEYFDVGAW</sequence>
<protein>
    <recommendedName>
        <fullName evidence="3">RRM domain-containing protein</fullName>
    </recommendedName>
</protein>
<feature type="domain" description="RRM" evidence="3">
    <location>
        <begin position="2254"/>
        <end position="2333"/>
    </location>
</feature>
<feature type="region of interest" description="Disordered" evidence="2">
    <location>
        <begin position="624"/>
        <end position="643"/>
    </location>
</feature>
<feature type="compositionally biased region" description="Acidic residues" evidence="2">
    <location>
        <begin position="308"/>
        <end position="325"/>
    </location>
</feature>
<feature type="compositionally biased region" description="Basic and acidic residues" evidence="2">
    <location>
        <begin position="413"/>
        <end position="434"/>
    </location>
</feature>
<dbReference type="Gene3D" id="3.30.70.330">
    <property type="match status" value="3"/>
</dbReference>
<dbReference type="PROSITE" id="PS50102">
    <property type="entry name" value="RRM"/>
    <property type="match status" value="3"/>
</dbReference>
<feature type="compositionally biased region" description="Acidic residues" evidence="2">
    <location>
        <begin position="385"/>
        <end position="412"/>
    </location>
</feature>
<feature type="compositionally biased region" description="Acidic residues" evidence="2">
    <location>
        <begin position="726"/>
        <end position="754"/>
    </location>
</feature>
<evidence type="ECO:0000256" key="1">
    <source>
        <dbReference type="PROSITE-ProRule" id="PRU00176"/>
    </source>
</evidence>
<dbReference type="GO" id="GO:0005634">
    <property type="term" value="C:nucleus"/>
    <property type="evidence" value="ECO:0007669"/>
    <property type="project" value="InterPro"/>
</dbReference>
<feature type="compositionally biased region" description="Polar residues" evidence="2">
    <location>
        <begin position="73"/>
        <end position="91"/>
    </location>
</feature>
<dbReference type="GO" id="GO:0006397">
    <property type="term" value="P:mRNA processing"/>
    <property type="evidence" value="ECO:0007669"/>
    <property type="project" value="InterPro"/>
</dbReference>